<keyword evidence="4" id="KW-1185">Reference proteome</keyword>
<feature type="compositionally biased region" description="Polar residues" evidence="1">
    <location>
        <begin position="940"/>
        <end position="962"/>
    </location>
</feature>
<feature type="compositionally biased region" description="Low complexity" evidence="1">
    <location>
        <begin position="1076"/>
        <end position="1089"/>
    </location>
</feature>
<feature type="transmembrane region" description="Helical" evidence="2">
    <location>
        <begin position="528"/>
        <end position="547"/>
    </location>
</feature>
<feature type="compositionally biased region" description="Polar residues" evidence="1">
    <location>
        <begin position="159"/>
        <end position="169"/>
    </location>
</feature>
<feature type="region of interest" description="Disordered" evidence="1">
    <location>
        <begin position="708"/>
        <end position="759"/>
    </location>
</feature>
<evidence type="ECO:0008006" key="5">
    <source>
        <dbReference type="Google" id="ProtNLM"/>
    </source>
</evidence>
<dbReference type="EMBL" id="DF847199">
    <property type="protein sequence ID" value="GAT51398.1"/>
    <property type="molecule type" value="Genomic_DNA"/>
</dbReference>
<feature type="compositionally biased region" description="Polar residues" evidence="1">
    <location>
        <begin position="68"/>
        <end position="88"/>
    </location>
</feature>
<feature type="compositionally biased region" description="Basic residues" evidence="1">
    <location>
        <begin position="193"/>
        <end position="214"/>
    </location>
</feature>
<evidence type="ECO:0000256" key="1">
    <source>
        <dbReference type="SAM" id="MobiDB-lite"/>
    </source>
</evidence>
<feature type="compositionally biased region" description="Pro residues" evidence="1">
    <location>
        <begin position="742"/>
        <end position="758"/>
    </location>
</feature>
<sequence>MSSVSSSSRSAASVDIQLPSPPHDGHGATSGVEHARPSRSQPQPVPAYPHQTGWYQPYTGHGDHSGSVPHQTASYQPQRGAYSSQGYAVQQPAEPFAAVNPWRPKRRPRRDFEGYAQAYGPPRETRSNPQQGPRSGYGPPRETRSNPQQGPRPVYGPPRQTQSHPQQSGRAPRRTAPLAEDRPTVVVVESTRTRRSRSRSRTPSPRRVRHRSRSRSQSPEPFVAGTSRGARWATPISEEPSDVADSRIQPSPRRSRSPTPELPETGPRRSPSPSVQSHRTSTRSDPLYDMGRSRGARPRPASPGSVEDYGVELESGIYQPPPDSTQVPYTEAAGADNASETVEEPNDTSRVNEWSTTPPIAAVPLSASSLSYSSSTLPPPATNPTPTKLADILSTILVLIVFTVTDELPRQLYLHFLLRIPSLYFARVTRIFEEARLSLPDIKRMARARADEWDEKNTGTSPTMLFSNPELTPLPRSLLSFKASWDSFIDALLREWNTLNVISVLLMSAILTLLQIDAASHPIIRTTALFSLICALMSLLYGCIYIIRFGTMRKMHKASGFATDAQNHDVGFWWNVWVLLAMPAIWLSWSIITFLASIMSFIWLSGSSSDGTDFVLSPRVALGTRIGLTLVFALGLVYFVLIVREFQRYGDPLDEAWQRAVNEWVAEQNLVSAAAQAYPYGTTPPVIPNTYANGLYSTEPPIIQARSLRSYASNSKSSRKSTTRAPYRDEPESWSRWQPRPDLVPSPPVPRVAPPPTPAQKIELPAAFSRPPSESFAPQPQPIQPTMLVRLGREDDEPTFRLNGQAITLRDVLREDLDRFMSDVSSAWRGELVVLTRKAGDDTVLDSLVQPPPPPPPPRPDAPIPPSPVDTDTRSWSRSLSASPEVRNPNDARPLAAITEESANLSASSLPVPPGSNKLDRDGEVQSQSPTRVEFAGAGTSRSILSDTRSRAQTVRTASSGRPAQAQAVQDLLDLWNARYFSLRHFEAVMDRPGPSEVDSGPGADWPLTGTPEFVVVLRSRLPDKPAGPPIPNNHDNEQPTTTVQSAERASLSGSADVGSPARHSLASGVDDTQTPPVVDHAAPPDASG</sequence>
<feature type="transmembrane region" description="Helical" evidence="2">
    <location>
        <begin position="498"/>
        <end position="516"/>
    </location>
</feature>
<accession>A0ABQ0LJY8</accession>
<evidence type="ECO:0000256" key="2">
    <source>
        <dbReference type="SAM" id="Phobius"/>
    </source>
</evidence>
<protein>
    <recommendedName>
        <fullName evidence="5">Transmembrane protein</fullName>
    </recommendedName>
</protein>
<feature type="region of interest" description="Disordered" evidence="1">
    <location>
        <begin position="1020"/>
        <end position="1089"/>
    </location>
</feature>
<reference evidence="3" key="1">
    <citation type="submission" date="2014-09" db="EMBL/GenBank/DDBJ databases">
        <title>Genome sequence of the luminous mushroom Mycena chlorophos for searching fungal bioluminescence genes.</title>
        <authorList>
            <person name="Tanaka Y."/>
            <person name="Kasuga D."/>
            <person name="Oba Y."/>
            <person name="Hase S."/>
            <person name="Sato K."/>
            <person name="Oba Y."/>
            <person name="Sakakibara Y."/>
        </authorList>
    </citation>
    <scope>NUCLEOTIDE SEQUENCE</scope>
</reference>
<evidence type="ECO:0000313" key="4">
    <source>
        <dbReference type="Proteomes" id="UP000815677"/>
    </source>
</evidence>
<feature type="transmembrane region" description="Helical" evidence="2">
    <location>
        <begin position="624"/>
        <end position="643"/>
    </location>
</feature>
<evidence type="ECO:0000313" key="3">
    <source>
        <dbReference type="EMBL" id="GAT51398.1"/>
    </source>
</evidence>
<organism evidence="3 4">
    <name type="scientific">Mycena chlorophos</name>
    <name type="common">Agaric fungus</name>
    <name type="synonym">Agaricus chlorophos</name>
    <dbReference type="NCBI Taxonomy" id="658473"/>
    <lineage>
        <taxon>Eukaryota</taxon>
        <taxon>Fungi</taxon>
        <taxon>Dikarya</taxon>
        <taxon>Basidiomycota</taxon>
        <taxon>Agaricomycotina</taxon>
        <taxon>Agaricomycetes</taxon>
        <taxon>Agaricomycetidae</taxon>
        <taxon>Agaricales</taxon>
        <taxon>Marasmiineae</taxon>
        <taxon>Mycenaceae</taxon>
        <taxon>Mycena</taxon>
    </lineage>
</organism>
<proteinExistence type="predicted"/>
<gene>
    <name evidence="3" type="ORF">MCHLO_08543</name>
</gene>
<feature type="compositionally biased region" description="Polar residues" evidence="1">
    <location>
        <begin position="1039"/>
        <end position="1054"/>
    </location>
</feature>
<feature type="transmembrane region" description="Helical" evidence="2">
    <location>
        <begin position="576"/>
        <end position="604"/>
    </location>
</feature>
<keyword evidence="2" id="KW-0472">Membrane</keyword>
<name>A0ABQ0LJY8_MYCCL</name>
<feature type="compositionally biased region" description="Polar residues" evidence="1">
    <location>
        <begin position="348"/>
        <end position="357"/>
    </location>
</feature>
<feature type="compositionally biased region" description="Pro residues" evidence="1">
    <location>
        <begin position="850"/>
        <end position="868"/>
    </location>
</feature>
<feature type="compositionally biased region" description="Low complexity" evidence="1">
    <location>
        <begin position="1"/>
        <end position="14"/>
    </location>
</feature>
<feature type="region of interest" description="Disordered" evidence="1">
    <location>
        <begin position="844"/>
        <end position="965"/>
    </location>
</feature>
<feature type="region of interest" description="Disordered" evidence="1">
    <location>
        <begin position="1"/>
        <end position="358"/>
    </location>
</feature>
<keyword evidence="2" id="KW-0812">Transmembrane</keyword>
<dbReference type="Proteomes" id="UP000815677">
    <property type="component" value="Unassembled WGS sequence"/>
</dbReference>
<keyword evidence="2" id="KW-1133">Transmembrane helix</keyword>